<organism evidence="1 2">
    <name type="scientific">Fusarium decemcellulare</name>
    <dbReference type="NCBI Taxonomy" id="57161"/>
    <lineage>
        <taxon>Eukaryota</taxon>
        <taxon>Fungi</taxon>
        <taxon>Dikarya</taxon>
        <taxon>Ascomycota</taxon>
        <taxon>Pezizomycotina</taxon>
        <taxon>Sordariomycetes</taxon>
        <taxon>Hypocreomycetidae</taxon>
        <taxon>Hypocreales</taxon>
        <taxon>Nectriaceae</taxon>
        <taxon>Fusarium</taxon>
        <taxon>Fusarium decemcellulare species complex</taxon>
    </lineage>
</organism>
<dbReference type="Proteomes" id="UP001148629">
    <property type="component" value="Unassembled WGS sequence"/>
</dbReference>
<evidence type="ECO:0000313" key="1">
    <source>
        <dbReference type="EMBL" id="KAJ3512658.1"/>
    </source>
</evidence>
<sequence>MSMLGLLEQFLTSCLQAYEHRALPFDLLLQNLPGLPRRTTHSPVFQIMVNYQMHGSFAPVDFGQDFRFARYDHFNARNETDFTLDVEEAPDASLRCVFEFDTALYRTSRMDEFARIYSTFVSHIVDCDGQLGFNAVPLVSADDEALIAAVLQPPVPHQPEADVLFDTLFAQAVSRFPDKTAVVDDNVGDSRQELTYAELDLATQTITSTLLRDGAGPGDVVGVSCEPGVAMVLAIYGVLRAGCAYVAVGDAPEERLRGMVTDVGMRYAIVDGTKPANQLVTSGLETSRVYDTNELLSLATDDTSINGKKASSRAVVQKPWALRADDPLCCIFTSGSTGRPKGVYLTHGQVRRWQLGYHAGIEHNANDTLLLASAPTFDLSLASIYGAIARGSTLVVASREARYSGSKMLDVLVDNRVSNLVITPTQFAAVLKAPNSHKLRNWKQLRNLTLGGEIVPHHLVRSFYGLGLPNASVWNLYGPSEATISVSIRRLNLDDDNSPLGPPHSPARMYILDQQKKPVPFGVPGELYIGGPGICTGYIKRPDQTKDAFLPDKFAEIEGLEHASPLMYRTGDLFCLDRDGTLTTRGRIGGDRQVKIRGMRTELDEIEVAIQDALDSWVPAHNSGQIASLAVVYRKDEEMLVGYLATNDAEGEGDAALATTEQQELTRYLRFALQSGLPAHMRPGAYVFVGQLPSTVSGKMDYRAIAAFPPPSQDTTVEESLSSSASSSDLSDVQAEIADTWRQVLPIESTPLLATDDFFSVGGHSLALIQLRAGIVERFGVHLSLTDIFADPSLEGMEKLVLDGLTGTPEHLQNGVSGLDTSRRGAQVDWAAEATLPLELMAANASRPTAQLPMTAVAMTGASTMMGVHVLQRLLTTTNLQVYCLAEPGLNSAESYDCILEALQYYGLATDSVDSAGSLGVAMSSRIHAFAGALSHPTLGLSDTEIRSIDAEVQAIFHLASDVSLFGNVERVRDGNLGAVKFLLGLAQGLWHGGKRHGVPPKAFHYLSSWGVTHLQVWHDTEVTSKCYRTSYPDHPRSLGTSRLDGLAKR</sequence>
<dbReference type="EMBL" id="JANRMS010004013">
    <property type="protein sequence ID" value="KAJ3512658.1"/>
    <property type="molecule type" value="Genomic_DNA"/>
</dbReference>
<comment type="caution">
    <text evidence="1">The sequence shown here is derived from an EMBL/GenBank/DDBJ whole genome shotgun (WGS) entry which is preliminary data.</text>
</comment>
<protein>
    <submittedName>
        <fullName evidence="1">Uncharacterized protein</fullName>
    </submittedName>
</protein>
<reference evidence="1" key="1">
    <citation type="submission" date="2022-08" db="EMBL/GenBank/DDBJ databases">
        <title>Genome Sequence of Fusarium decemcellulare.</title>
        <authorList>
            <person name="Buettner E."/>
        </authorList>
    </citation>
    <scope>NUCLEOTIDE SEQUENCE</scope>
    <source>
        <strain evidence="1">Babe19</strain>
    </source>
</reference>
<gene>
    <name evidence="1" type="ORF">NM208_g15294</name>
</gene>
<name>A0ACC1RDF6_9HYPO</name>
<accession>A0ACC1RDF6</accession>
<keyword evidence="2" id="KW-1185">Reference proteome</keyword>
<evidence type="ECO:0000313" key="2">
    <source>
        <dbReference type="Proteomes" id="UP001148629"/>
    </source>
</evidence>
<proteinExistence type="predicted"/>